<proteinExistence type="inferred from homology"/>
<dbReference type="Gene3D" id="3.30.420.140">
    <property type="entry name" value="YqgF/RNase H-like domain"/>
    <property type="match status" value="1"/>
</dbReference>
<comment type="caution">
    <text evidence="8">The sequence shown here is derived from an EMBL/GenBank/DDBJ whole genome shotgun (WGS) entry which is preliminary data.</text>
</comment>
<comment type="function">
    <text evidence="5">Could be a nuclease involved in processing of the 5'-end of pre-16S rRNA.</text>
</comment>
<dbReference type="Proteomes" id="UP001501536">
    <property type="component" value="Unassembled WGS sequence"/>
</dbReference>
<dbReference type="PANTHER" id="PTHR33317">
    <property type="entry name" value="POLYNUCLEOTIDYL TRANSFERASE, RIBONUCLEASE H-LIKE SUPERFAMILY PROTEIN"/>
    <property type="match status" value="1"/>
</dbReference>
<dbReference type="SMART" id="SM00732">
    <property type="entry name" value="YqgFc"/>
    <property type="match status" value="1"/>
</dbReference>
<dbReference type="SUPFAM" id="SSF53098">
    <property type="entry name" value="Ribonuclease H-like"/>
    <property type="match status" value="1"/>
</dbReference>
<dbReference type="InterPro" id="IPR037027">
    <property type="entry name" value="YqgF/RNaseH-like_dom_sf"/>
</dbReference>
<keyword evidence="9" id="KW-1185">Reference proteome</keyword>
<evidence type="ECO:0000256" key="1">
    <source>
        <dbReference type="ARBA" id="ARBA00022490"/>
    </source>
</evidence>
<evidence type="ECO:0000313" key="8">
    <source>
        <dbReference type="EMBL" id="GAA3694907.1"/>
    </source>
</evidence>
<dbReference type="InterPro" id="IPR006641">
    <property type="entry name" value="YqgF/RNaseH-like_dom"/>
</dbReference>
<name>A0ABP7CQX7_9MICC</name>
<keyword evidence="4 5" id="KW-0378">Hydrolase</keyword>
<organism evidence="8 9">
    <name type="scientific">Zhihengliuella alba</name>
    <dbReference type="NCBI Taxonomy" id="547018"/>
    <lineage>
        <taxon>Bacteria</taxon>
        <taxon>Bacillati</taxon>
        <taxon>Actinomycetota</taxon>
        <taxon>Actinomycetes</taxon>
        <taxon>Micrococcales</taxon>
        <taxon>Micrococcaceae</taxon>
        <taxon>Zhihengliuella</taxon>
    </lineage>
</organism>
<dbReference type="PANTHER" id="PTHR33317:SF4">
    <property type="entry name" value="POLYNUCLEOTIDYL TRANSFERASE, RIBONUCLEASE H-LIKE SUPERFAMILY PROTEIN"/>
    <property type="match status" value="1"/>
</dbReference>
<sequence length="170" mass="17839">MGARGTRLGVDVGQVRVGVASSDPDGLLATPWRTLKRDPKKDSDLAVLIRHACEAGAVVVYVGLPRNLKGQDTASTRMARDYAALLADGLAAAGSSASVRLVDERLSTVTAHRSLHEAGVAGRQHRAVVDQAAATAILQHALDMERSLRRDVGDAVEPRTGTDGSPGQKD</sequence>
<dbReference type="HAMAP" id="MF_00651">
    <property type="entry name" value="Nuclease_YqgF"/>
    <property type="match status" value="1"/>
</dbReference>
<accession>A0ABP7CQX7</accession>
<comment type="similarity">
    <text evidence="5">Belongs to the YqgF HJR family.</text>
</comment>
<evidence type="ECO:0000256" key="2">
    <source>
        <dbReference type="ARBA" id="ARBA00022517"/>
    </source>
</evidence>
<evidence type="ECO:0000313" key="9">
    <source>
        <dbReference type="Proteomes" id="UP001501536"/>
    </source>
</evidence>
<feature type="region of interest" description="Disordered" evidence="6">
    <location>
        <begin position="149"/>
        <end position="170"/>
    </location>
</feature>
<evidence type="ECO:0000256" key="5">
    <source>
        <dbReference type="HAMAP-Rule" id="MF_00651"/>
    </source>
</evidence>
<evidence type="ECO:0000259" key="7">
    <source>
        <dbReference type="SMART" id="SM00732"/>
    </source>
</evidence>
<dbReference type="EC" id="3.1.-.-" evidence="5"/>
<dbReference type="InterPro" id="IPR012337">
    <property type="entry name" value="RNaseH-like_sf"/>
</dbReference>
<evidence type="ECO:0000256" key="3">
    <source>
        <dbReference type="ARBA" id="ARBA00022722"/>
    </source>
</evidence>
<dbReference type="EMBL" id="BAABCJ010000001">
    <property type="protein sequence ID" value="GAA3694907.1"/>
    <property type="molecule type" value="Genomic_DNA"/>
</dbReference>
<evidence type="ECO:0000256" key="6">
    <source>
        <dbReference type="SAM" id="MobiDB-lite"/>
    </source>
</evidence>
<keyword evidence="3 5" id="KW-0540">Nuclease</keyword>
<dbReference type="Pfam" id="PF03652">
    <property type="entry name" value="RuvX"/>
    <property type="match status" value="1"/>
</dbReference>
<dbReference type="CDD" id="cd16964">
    <property type="entry name" value="YqgF"/>
    <property type="match status" value="1"/>
</dbReference>
<keyword evidence="2 5" id="KW-0690">Ribosome biogenesis</keyword>
<protein>
    <recommendedName>
        <fullName evidence="5">Putative pre-16S rRNA nuclease</fullName>
        <ecNumber evidence="5">3.1.-.-</ecNumber>
    </recommendedName>
</protein>
<keyword evidence="1 5" id="KW-0963">Cytoplasm</keyword>
<dbReference type="InterPro" id="IPR005227">
    <property type="entry name" value="YqgF"/>
</dbReference>
<comment type="subcellular location">
    <subcellularLocation>
        <location evidence="5">Cytoplasm</location>
    </subcellularLocation>
</comment>
<dbReference type="NCBIfam" id="TIGR00250">
    <property type="entry name" value="RNAse_H_YqgF"/>
    <property type="match status" value="1"/>
</dbReference>
<evidence type="ECO:0000256" key="4">
    <source>
        <dbReference type="ARBA" id="ARBA00022801"/>
    </source>
</evidence>
<reference evidence="9" key="1">
    <citation type="journal article" date="2019" name="Int. J. Syst. Evol. Microbiol.">
        <title>The Global Catalogue of Microorganisms (GCM) 10K type strain sequencing project: providing services to taxonomists for standard genome sequencing and annotation.</title>
        <authorList>
            <consortium name="The Broad Institute Genomics Platform"/>
            <consortium name="The Broad Institute Genome Sequencing Center for Infectious Disease"/>
            <person name="Wu L."/>
            <person name="Ma J."/>
        </authorList>
    </citation>
    <scope>NUCLEOTIDE SEQUENCE [LARGE SCALE GENOMIC DNA]</scope>
    <source>
        <strain evidence="9">JCM 16961</strain>
    </source>
</reference>
<gene>
    <name evidence="8" type="primary">ruvX</name>
    <name evidence="8" type="ORF">GCM10022377_04650</name>
</gene>
<feature type="domain" description="YqgF/RNase H-like" evidence="7">
    <location>
        <begin position="5"/>
        <end position="111"/>
    </location>
</feature>